<dbReference type="Gene3D" id="1.25.40.10">
    <property type="entry name" value="Tetratricopeptide repeat domain"/>
    <property type="match status" value="1"/>
</dbReference>
<name>Q2IFN7_ANADE</name>
<organism evidence="1 2">
    <name type="scientific">Anaeromyxobacter dehalogenans (strain 2CP-C)</name>
    <dbReference type="NCBI Taxonomy" id="290397"/>
    <lineage>
        <taxon>Bacteria</taxon>
        <taxon>Pseudomonadati</taxon>
        <taxon>Myxococcota</taxon>
        <taxon>Myxococcia</taxon>
        <taxon>Myxococcales</taxon>
        <taxon>Cystobacterineae</taxon>
        <taxon>Anaeromyxobacteraceae</taxon>
        <taxon>Anaeromyxobacter</taxon>
    </lineage>
</organism>
<protein>
    <recommendedName>
        <fullName evidence="3">Tetratricopeptide repeat protein</fullName>
    </recommendedName>
</protein>
<dbReference type="HOGENOM" id="CLU_527517_0_0_7"/>
<reference evidence="1 2" key="1">
    <citation type="submission" date="2006-01" db="EMBL/GenBank/DDBJ databases">
        <title>Complete sequence of Anaeromyxobacter dehalogenans 2CP-C.</title>
        <authorList>
            <consortium name="US DOE Joint Genome Institute"/>
            <person name="Copeland A."/>
            <person name="Lucas S."/>
            <person name="Lapidus A."/>
            <person name="Barry K."/>
            <person name="Detter J.C."/>
            <person name="Glavina T."/>
            <person name="Hammon N."/>
            <person name="Israni S."/>
            <person name="Pitluck S."/>
            <person name="Brettin T."/>
            <person name="Bruce D."/>
            <person name="Han C."/>
            <person name="Tapia R."/>
            <person name="Gilna P."/>
            <person name="Kiss H."/>
            <person name="Schmutz J."/>
            <person name="Larimer F."/>
            <person name="Land M."/>
            <person name="Kyrpides N."/>
            <person name="Anderson I."/>
            <person name="Sanford R.A."/>
            <person name="Ritalahti K.M."/>
            <person name="Thomas H.S."/>
            <person name="Kirby J.R."/>
            <person name="Zhulin I.B."/>
            <person name="Loeffler F.E."/>
            <person name="Richardson P."/>
        </authorList>
    </citation>
    <scope>NUCLEOTIDE SEQUENCE [LARGE SCALE GENOMIC DNA]</scope>
    <source>
        <strain evidence="1 2">2CP-C</strain>
    </source>
</reference>
<proteinExistence type="predicted"/>
<dbReference type="SUPFAM" id="SSF48452">
    <property type="entry name" value="TPR-like"/>
    <property type="match status" value="1"/>
</dbReference>
<accession>Q2IFN7</accession>
<dbReference type="Proteomes" id="UP000001935">
    <property type="component" value="Chromosome"/>
</dbReference>
<dbReference type="InterPro" id="IPR011990">
    <property type="entry name" value="TPR-like_helical_dom_sf"/>
</dbReference>
<evidence type="ECO:0000313" key="2">
    <source>
        <dbReference type="Proteomes" id="UP000001935"/>
    </source>
</evidence>
<dbReference type="STRING" id="290397.Adeh_3632"/>
<dbReference type="EMBL" id="CP000251">
    <property type="protein sequence ID" value="ABC83398.1"/>
    <property type="molecule type" value="Genomic_DNA"/>
</dbReference>
<evidence type="ECO:0008006" key="3">
    <source>
        <dbReference type="Google" id="ProtNLM"/>
    </source>
</evidence>
<dbReference type="KEGG" id="ade:Adeh_3632"/>
<evidence type="ECO:0000313" key="1">
    <source>
        <dbReference type="EMBL" id="ABC83398.1"/>
    </source>
</evidence>
<dbReference type="eggNOG" id="COG1729">
    <property type="taxonomic scope" value="Bacteria"/>
</dbReference>
<gene>
    <name evidence="1" type="ordered locus">Adeh_3632</name>
</gene>
<sequence>MRRPRHATGRARHWNEVLNMTSKIRMAALLLLATACATGGGAGKGTAERFKQADEKMPTASAIQEDAERAFYSDVLDHKRRGDIAAQAGNMDQARAEWATAAEGLGNFNDRFGANEYQIPIRYSAAELFMQAQQWEKAAQAAERTSADPHAGPKTKAIAGHLAAQAWLMAANADVKAGKLEPIKLAYVEQRKGEALKPRTPPGAWKRFVDTTDVYLANIDADPEQQKPAAERRLVAPQQLALIAAEVQYAFDNMEEARRRFEVVLQRWPDDADVIEAAAPLYLQTFAFAKDAAGHEAAAKRVRDLVTAQAQKPGLDPKAKASYEKVLQDLGRTEAGARFAEAQKLLESGKPAEAAKAFEALAADPSSGDVAGALHNAAIAWDKAGDGAKASALRQRILKEFPESKVAPQNALLLAAQHSKKGDHAGAARMYSEFVEKWPGDPNRCVALQNVAAELDTAKKTADAAARYLVFGKDPTCAKGDPNFAARALYRAGTLFSFAKNNAKAQEAFAAAVAVQGVTDTVAKSQVEDAKRRLKK</sequence>
<dbReference type="AlphaFoldDB" id="Q2IFN7"/>